<dbReference type="EMBL" id="FNYQ01000015">
    <property type="protein sequence ID" value="SEI66827.1"/>
    <property type="molecule type" value="Genomic_DNA"/>
</dbReference>
<gene>
    <name evidence="2" type="ORF">SAMN04244572_01254</name>
</gene>
<dbReference type="RefSeq" id="WP_211481955.1">
    <property type="nucleotide sequence ID" value="NZ_FNYQ01000015.1"/>
</dbReference>
<dbReference type="PANTHER" id="PTHR30537:SF72">
    <property type="entry name" value="LYSR FAMILY TRANSCRIPTIONAL REGULATOR"/>
    <property type="match status" value="1"/>
</dbReference>
<sequence length="112" mass="12006">MLALVVIPSLPDFHARYSEVVLEIGFTERMVDRVCKGMDCMVRAGGAGDSALIARSLLASLAVNHGESCVVACKARLGIVPVPHYYVGHLLAAGNLVELLPQHPPTAGWRCR</sequence>
<reference evidence="2 3" key="1">
    <citation type="submission" date="2016-10" db="EMBL/GenBank/DDBJ databases">
        <authorList>
            <person name="de Groot N.N."/>
        </authorList>
    </citation>
    <scope>NUCLEOTIDE SEQUENCE [LARGE SCALE GENOMIC DNA]</scope>
    <source>
        <strain evidence="2 3">DSM 373</strain>
    </source>
</reference>
<dbReference type="GO" id="GO:0006351">
    <property type="term" value="P:DNA-templated transcription"/>
    <property type="evidence" value="ECO:0007669"/>
    <property type="project" value="TreeGrafter"/>
</dbReference>
<dbReference type="GO" id="GO:0043565">
    <property type="term" value="F:sequence-specific DNA binding"/>
    <property type="evidence" value="ECO:0007669"/>
    <property type="project" value="TreeGrafter"/>
</dbReference>
<evidence type="ECO:0000256" key="1">
    <source>
        <dbReference type="ARBA" id="ARBA00009437"/>
    </source>
</evidence>
<proteinExistence type="inferred from homology"/>
<name>A0A1H6SPV5_9GAMM</name>
<evidence type="ECO:0000313" key="3">
    <source>
        <dbReference type="Proteomes" id="UP000199250"/>
    </source>
</evidence>
<dbReference type="SUPFAM" id="SSF53850">
    <property type="entry name" value="Periplasmic binding protein-like II"/>
    <property type="match status" value="1"/>
</dbReference>
<dbReference type="Proteomes" id="UP000199250">
    <property type="component" value="Unassembled WGS sequence"/>
</dbReference>
<dbReference type="AlphaFoldDB" id="A0A1H6SPV5"/>
<dbReference type="PANTHER" id="PTHR30537">
    <property type="entry name" value="HTH-TYPE TRANSCRIPTIONAL REGULATOR"/>
    <property type="match status" value="1"/>
</dbReference>
<protein>
    <recommendedName>
        <fullName evidence="4">LysR substrate binding domain-containing protein</fullName>
    </recommendedName>
</protein>
<dbReference type="GO" id="GO:0003700">
    <property type="term" value="F:DNA-binding transcription factor activity"/>
    <property type="evidence" value="ECO:0007669"/>
    <property type="project" value="TreeGrafter"/>
</dbReference>
<organism evidence="2 3">
    <name type="scientific">Azotobacter beijerinckii</name>
    <dbReference type="NCBI Taxonomy" id="170623"/>
    <lineage>
        <taxon>Bacteria</taxon>
        <taxon>Pseudomonadati</taxon>
        <taxon>Pseudomonadota</taxon>
        <taxon>Gammaproteobacteria</taxon>
        <taxon>Pseudomonadales</taxon>
        <taxon>Pseudomonadaceae</taxon>
        <taxon>Azotobacter</taxon>
    </lineage>
</organism>
<comment type="similarity">
    <text evidence="1">Belongs to the LysR transcriptional regulatory family.</text>
</comment>
<evidence type="ECO:0000313" key="2">
    <source>
        <dbReference type="EMBL" id="SEI66827.1"/>
    </source>
</evidence>
<dbReference type="InterPro" id="IPR058163">
    <property type="entry name" value="LysR-type_TF_proteobact-type"/>
</dbReference>
<accession>A0A1H6SPV5</accession>
<dbReference type="Gene3D" id="3.40.190.10">
    <property type="entry name" value="Periplasmic binding protein-like II"/>
    <property type="match status" value="1"/>
</dbReference>
<dbReference type="Gene3D" id="3.40.190.290">
    <property type="match status" value="1"/>
</dbReference>
<evidence type="ECO:0008006" key="4">
    <source>
        <dbReference type="Google" id="ProtNLM"/>
    </source>
</evidence>